<evidence type="ECO:0000256" key="18">
    <source>
        <dbReference type="ARBA" id="ARBA00049136"/>
    </source>
</evidence>
<feature type="domain" description="Histone deacetylase" evidence="25">
    <location>
        <begin position="25"/>
        <end position="311"/>
    </location>
</feature>
<protein>
    <recommendedName>
        <fullName evidence="15">Histone deacetylase 8</fullName>
        <ecNumber evidence="5">3.5.1.98</ecNumber>
    </recommendedName>
    <alternativeName>
        <fullName evidence="16">Protein deacetylase HDAC8</fullName>
    </alternativeName>
    <alternativeName>
        <fullName evidence="17">Protein decrotonylase HDAC8</fullName>
    </alternativeName>
</protein>
<keyword evidence="11" id="KW-0156">Chromatin regulator</keyword>
<comment type="catalytic activity">
    <reaction evidence="19">
        <text>N(6)-(2E)-butenoyl-L-lysyl-[protein] + H2O = (2E)-2-butenoate + L-lysyl-[protein]</text>
        <dbReference type="Rhea" id="RHEA:69172"/>
        <dbReference type="Rhea" id="RHEA-COMP:9752"/>
        <dbReference type="Rhea" id="RHEA-COMP:13707"/>
        <dbReference type="ChEBI" id="CHEBI:15377"/>
        <dbReference type="ChEBI" id="CHEBI:29969"/>
        <dbReference type="ChEBI" id="CHEBI:35899"/>
        <dbReference type="ChEBI" id="CHEBI:137954"/>
    </reaction>
    <physiologicalReaction direction="left-to-right" evidence="19">
        <dbReference type="Rhea" id="RHEA:69173"/>
    </physiologicalReaction>
</comment>
<keyword evidence="9 24" id="KW-0479">Metal-binding</keyword>
<evidence type="ECO:0000256" key="8">
    <source>
        <dbReference type="ARBA" id="ARBA00022491"/>
    </source>
</evidence>
<accession>A0A8C4WTZ1</accession>
<organism evidence="26 27">
    <name type="scientific">Eptatretus burgeri</name>
    <name type="common">Inshore hagfish</name>
    <dbReference type="NCBI Taxonomy" id="7764"/>
    <lineage>
        <taxon>Eukaryota</taxon>
        <taxon>Metazoa</taxon>
        <taxon>Chordata</taxon>
        <taxon>Craniata</taxon>
        <taxon>Vertebrata</taxon>
        <taxon>Cyclostomata</taxon>
        <taxon>Myxini</taxon>
        <taxon>Myxiniformes</taxon>
        <taxon>Myxinidae</taxon>
        <taxon>Eptatretinae</taxon>
        <taxon>Eptatretus</taxon>
    </lineage>
</organism>
<dbReference type="InterPro" id="IPR023801">
    <property type="entry name" value="His_deacetylse_dom"/>
</dbReference>
<keyword evidence="13" id="KW-0804">Transcription</keyword>
<evidence type="ECO:0000256" key="2">
    <source>
        <dbReference type="ARBA" id="ARBA00004123"/>
    </source>
</evidence>
<evidence type="ECO:0000256" key="6">
    <source>
        <dbReference type="ARBA" id="ARBA00022454"/>
    </source>
</evidence>
<evidence type="ECO:0000256" key="12">
    <source>
        <dbReference type="ARBA" id="ARBA00023015"/>
    </source>
</evidence>
<dbReference type="PIRSF" id="PIRSF037913">
    <property type="entry name" value="His_deacetylse_1"/>
    <property type="match status" value="1"/>
</dbReference>
<dbReference type="Gene3D" id="3.40.800.20">
    <property type="entry name" value="Histone deacetylase domain"/>
    <property type="match status" value="1"/>
</dbReference>
<reference evidence="26" key="1">
    <citation type="submission" date="2025-08" db="UniProtKB">
        <authorList>
            <consortium name="Ensembl"/>
        </authorList>
    </citation>
    <scope>IDENTIFICATION</scope>
</reference>
<evidence type="ECO:0000256" key="5">
    <source>
        <dbReference type="ARBA" id="ARBA00012111"/>
    </source>
</evidence>
<evidence type="ECO:0000256" key="22">
    <source>
        <dbReference type="PIRSR" id="PIRSR037913-1"/>
    </source>
</evidence>
<dbReference type="PANTHER" id="PTHR10625:SF14">
    <property type="entry name" value="HISTONE DEACETYLASE 8"/>
    <property type="match status" value="1"/>
</dbReference>
<evidence type="ECO:0000256" key="1">
    <source>
        <dbReference type="ARBA" id="ARBA00001968"/>
    </source>
</evidence>
<evidence type="ECO:0000256" key="19">
    <source>
        <dbReference type="ARBA" id="ARBA00049193"/>
    </source>
</evidence>
<comment type="catalytic activity">
    <reaction evidence="20">
        <text>N(6)-acetyl-L-lysyl-[histone] + H2O = L-lysyl-[histone] + acetate</text>
        <dbReference type="Rhea" id="RHEA:58196"/>
        <dbReference type="Rhea" id="RHEA-COMP:9845"/>
        <dbReference type="Rhea" id="RHEA-COMP:11338"/>
        <dbReference type="ChEBI" id="CHEBI:15377"/>
        <dbReference type="ChEBI" id="CHEBI:29969"/>
        <dbReference type="ChEBI" id="CHEBI:30089"/>
        <dbReference type="ChEBI" id="CHEBI:61930"/>
        <dbReference type="EC" id="3.5.1.98"/>
    </reaction>
    <physiologicalReaction direction="left-to-right" evidence="20">
        <dbReference type="Rhea" id="RHEA:58197"/>
    </physiologicalReaction>
</comment>
<dbReference type="PRINTS" id="PR01271">
    <property type="entry name" value="HISDACETLASE"/>
</dbReference>
<dbReference type="InterPro" id="IPR023696">
    <property type="entry name" value="Ureohydrolase_dom_sf"/>
</dbReference>
<sequence length="368" mass="40440">MASSRVLYVHSDDYVRTCDSMARLPHRASMVHLLIKAYGLLKFMRVIAPRMASHDDLAAFHSDAYLSHFELVSREGEDADLPESQQYGLGYDCPVMEGVFEYAAAVAGATLTAAEGLRNGVCDVALNWAGGWHHAKKDEASGFCYVNDVVLGILKLREQFQRVLYIDFDLHHGDGVEDAFSFTPKVVTLSFHKFSPGFFPGTGDIAEVGLGRGRFYSINVPLSDGIADEKYVDICHSVLQAVNTTFLPEAVVCQFGADTLAGDPMCSFNLTPKGLGQCLQIVLGWQKPTLLLGGGGYHLANTARCWTYLTALVLDQVLASEIPEHQFFPEYGPDYVLEVTPGCRSDTNNPAHLDQVLAEIRENLKHMA</sequence>
<evidence type="ECO:0000256" key="3">
    <source>
        <dbReference type="ARBA" id="ARBA00004286"/>
    </source>
</evidence>
<evidence type="ECO:0000313" key="27">
    <source>
        <dbReference type="Proteomes" id="UP000694388"/>
    </source>
</evidence>
<dbReference type="Proteomes" id="UP000694388">
    <property type="component" value="Unplaced"/>
</dbReference>
<keyword evidence="10" id="KW-0378">Hydrolase</keyword>
<dbReference type="SUPFAM" id="SSF52768">
    <property type="entry name" value="Arginase/deacetylase"/>
    <property type="match status" value="1"/>
</dbReference>
<name>A0A8C4WTZ1_EPTBU</name>
<comment type="similarity">
    <text evidence="21">Belongs to the histone deacetylase family. HD Type 1 subfamily.</text>
</comment>
<reference evidence="26" key="2">
    <citation type="submission" date="2025-09" db="UniProtKB">
        <authorList>
            <consortium name="Ensembl"/>
        </authorList>
    </citation>
    <scope>IDENTIFICATION</scope>
</reference>
<feature type="binding site" evidence="23">
    <location>
        <position position="297"/>
    </location>
    <ligand>
        <name>substrate</name>
    </ligand>
</feature>
<dbReference type="GO" id="GO:0141221">
    <property type="term" value="F:histone deacetylase activity, hydrolytic mechanism"/>
    <property type="evidence" value="ECO:0007669"/>
    <property type="project" value="UniProtKB-EC"/>
</dbReference>
<dbReference type="InterPro" id="IPR003084">
    <property type="entry name" value="HDAC_I/II"/>
</dbReference>
<dbReference type="GO" id="GO:0031507">
    <property type="term" value="P:heterochromatin formation"/>
    <property type="evidence" value="ECO:0007669"/>
    <property type="project" value="TreeGrafter"/>
</dbReference>
<evidence type="ECO:0000256" key="13">
    <source>
        <dbReference type="ARBA" id="ARBA00023163"/>
    </source>
</evidence>
<dbReference type="GeneTree" id="ENSGT00940000157843"/>
<feature type="binding site" evidence="24">
    <location>
        <position position="258"/>
    </location>
    <ligand>
        <name>a divalent metal cation</name>
        <dbReference type="ChEBI" id="CHEBI:60240"/>
    </ligand>
</feature>
<evidence type="ECO:0000256" key="4">
    <source>
        <dbReference type="ARBA" id="ARBA00004496"/>
    </source>
</evidence>
<evidence type="ECO:0000256" key="15">
    <source>
        <dbReference type="ARBA" id="ARBA00040347"/>
    </source>
</evidence>
<feature type="binding site" evidence="24">
    <location>
        <position position="171"/>
    </location>
    <ligand>
        <name>a divalent metal cation</name>
        <dbReference type="ChEBI" id="CHEBI:60240"/>
    </ligand>
</feature>
<proteinExistence type="inferred from homology"/>
<evidence type="ECO:0000256" key="23">
    <source>
        <dbReference type="PIRSR" id="PIRSR037913-2"/>
    </source>
</evidence>
<dbReference type="OMA" id="CFWHSTG"/>
<dbReference type="GO" id="GO:0005634">
    <property type="term" value="C:nucleus"/>
    <property type="evidence" value="ECO:0007669"/>
    <property type="project" value="UniProtKB-SubCell"/>
</dbReference>
<dbReference type="PANTHER" id="PTHR10625">
    <property type="entry name" value="HISTONE DEACETYLASE HDAC1-RELATED"/>
    <property type="match status" value="1"/>
</dbReference>
<keyword evidence="6" id="KW-0158">Chromosome</keyword>
<feature type="binding site" evidence="24">
    <location>
        <position position="169"/>
    </location>
    <ligand>
        <name>a divalent metal cation</name>
        <dbReference type="ChEBI" id="CHEBI:60240"/>
    </ligand>
</feature>
<keyword evidence="12" id="KW-0805">Transcription regulation</keyword>
<evidence type="ECO:0000256" key="10">
    <source>
        <dbReference type="ARBA" id="ARBA00022801"/>
    </source>
</evidence>
<evidence type="ECO:0000256" key="11">
    <source>
        <dbReference type="ARBA" id="ARBA00022853"/>
    </source>
</evidence>
<comment type="cofactor">
    <cofactor evidence="1">
        <name>a divalent metal cation</name>
        <dbReference type="ChEBI" id="CHEBI:60240"/>
    </cofactor>
</comment>
<evidence type="ECO:0000313" key="26">
    <source>
        <dbReference type="Ensembl" id="ENSEBUP00000010650.1"/>
    </source>
</evidence>
<dbReference type="Pfam" id="PF00850">
    <property type="entry name" value="Hist_deacetyl"/>
    <property type="match status" value="1"/>
</dbReference>
<dbReference type="FunFam" id="3.40.800.20:FF:000006">
    <property type="entry name" value="Histone deacetylase 8"/>
    <property type="match status" value="1"/>
</dbReference>
<evidence type="ECO:0000256" key="9">
    <source>
        <dbReference type="ARBA" id="ARBA00022723"/>
    </source>
</evidence>
<dbReference type="AlphaFoldDB" id="A0A8C4WTZ1"/>
<evidence type="ECO:0000256" key="17">
    <source>
        <dbReference type="ARBA" id="ARBA00042783"/>
    </source>
</evidence>
<dbReference type="EC" id="3.5.1.98" evidence="5"/>
<dbReference type="GO" id="GO:0005694">
    <property type="term" value="C:chromosome"/>
    <property type="evidence" value="ECO:0007669"/>
    <property type="project" value="UniProtKB-SubCell"/>
</dbReference>
<evidence type="ECO:0000256" key="7">
    <source>
        <dbReference type="ARBA" id="ARBA00022490"/>
    </source>
</evidence>
<dbReference type="PRINTS" id="PR01270">
    <property type="entry name" value="HDASUPER"/>
</dbReference>
<evidence type="ECO:0000256" key="24">
    <source>
        <dbReference type="PIRSR" id="PIRSR037913-3"/>
    </source>
</evidence>
<feature type="binding site" evidence="23">
    <location>
        <position position="142"/>
    </location>
    <ligand>
        <name>substrate</name>
    </ligand>
</feature>
<dbReference type="InterPro" id="IPR037138">
    <property type="entry name" value="His_deacetylse_dom_sf"/>
</dbReference>
<evidence type="ECO:0000256" key="21">
    <source>
        <dbReference type="ARBA" id="ARBA00061569"/>
    </source>
</evidence>
<dbReference type="GO" id="GO:0046872">
    <property type="term" value="F:metal ion binding"/>
    <property type="evidence" value="ECO:0007669"/>
    <property type="project" value="UniProtKB-KW"/>
</dbReference>
<feature type="binding site" evidence="23">
    <location>
        <position position="92"/>
    </location>
    <ligand>
        <name>substrate</name>
    </ligand>
</feature>
<dbReference type="Ensembl" id="ENSEBUT00000011202.1">
    <property type="protein sequence ID" value="ENSEBUP00000010650.1"/>
    <property type="gene ID" value="ENSEBUG00000006852.1"/>
</dbReference>
<dbReference type="GO" id="GO:0005737">
    <property type="term" value="C:cytoplasm"/>
    <property type="evidence" value="ECO:0007669"/>
    <property type="project" value="UniProtKB-SubCell"/>
</dbReference>
<dbReference type="InterPro" id="IPR000286">
    <property type="entry name" value="HDACs"/>
</dbReference>
<feature type="active site" description="Proton acceptor" evidence="22">
    <location>
        <position position="134"/>
    </location>
</feature>
<keyword evidence="8" id="KW-0678">Repressor</keyword>
<keyword evidence="27" id="KW-1185">Reference proteome</keyword>
<evidence type="ECO:0000256" key="16">
    <source>
        <dbReference type="ARBA" id="ARBA00041964"/>
    </source>
</evidence>
<evidence type="ECO:0000256" key="20">
    <source>
        <dbReference type="ARBA" id="ARBA00049416"/>
    </source>
</evidence>
<comment type="catalytic activity">
    <reaction evidence="18">
        <text>N(6)-acetyl-L-lysyl-[protein] + H2O = L-lysyl-[protein] + acetate</text>
        <dbReference type="Rhea" id="RHEA:58108"/>
        <dbReference type="Rhea" id="RHEA-COMP:9752"/>
        <dbReference type="Rhea" id="RHEA-COMP:10731"/>
        <dbReference type="ChEBI" id="CHEBI:15377"/>
        <dbReference type="ChEBI" id="CHEBI:29969"/>
        <dbReference type="ChEBI" id="CHEBI:30089"/>
        <dbReference type="ChEBI" id="CHEBI:61930"/>
    </reaction>
    <physiologicalReaction direction="left-to-right" evidence="18">
        <dbReference type="Rhea" id="RHEA:58109"/>
    </physiologicalReaction>
</comment>
<keyword evidence="7" id="KW-0963">Cytoplasm</keyword>
<evidence type="ECO:0000256" key="14">
    <source>
        <dbReference type="ARBA" id="ARBA00023242"/>
    </source>
</evidence>
<comment type="subcellular location">
    <subcellularLocation>
        <location evidence="3">Chromosome</location>
    </subcellularLocation>
    <subcellularLocation>
        <location evidence="4">Cytoplasm</location>
    </subcellularLocation>
    <subcellularLocation>
        <location evidence="2">Nucleus</location>
    </subcellularLocation>
</comment>
<evidence type="ECO:0000259" key="25">
    <source>
        <dbReference type="Pfam" id="PF00850"/>
    </source>
</evidence>
<keyword evidence="14" id="KW-0539">Nucleus</keyword>